<evidence type="ECO:0000256" key="6">
    <source>
        <dbReference type="HAMAP-Rule" id="MF_01358"/>
    </source>
</evidence>
<keyword evidence="3 6" id="KW-0874">Quinone</keyword>
<dbReference type="PROSITE" id="PS00535">
    <property type="entry name" value="COMPLEX1_49K"/>
    <property type="match status" value="1"/>
</dbReference>
<dbReference type="GO" id="GO:0005886">
    <property type="term" value="C:plasma membrane"/>
    <property type="evidence" value="ECO:0007669"/>
    <property type="project" value="UniProtKB-SubCell"/>
</dbReference>
<proteinExistence type="inferred from homology"/>
<dbReference type="EC" id="7.1.1.-" evidence="6"/>
<evidence type="ECO:0000256" key="4">
    <source>
        <dbReference type="ARBA" id="ARBA00022967"/>
    </source>
</evidence>
<evidence type="ECO:0000256" key="2">
    <source>
        <dbReference type="ARBA" id="ARBA00022448"/>
    </source>
</evidence>
<comment type="subcellular location">
    <subcellularLocation>
        <location evidence="6">Cell membrane</location>
        <topology evidence="6">Peripheral membrane protein</topology>
        <orientation evidence="6">Cytoplasmic side</orientation>
    </subcellularLocation>
</comment>
<dbReference type="HAMAP" id="MF_01358">
    <property type="entry name" value="NDH1_NuoD"/>
    <property type="match status" value="1"/>
</dbReference>
<dbReference type="InterPro" id="IPR029014">
    <property type="entry name" value="NiFe-Hase_large"/>
</dbReference>
<evidence type="ECO:0000256" key="1">
    <source>
        <dbReference type="ARBA" id="ARBA00005769"/>
    </source>
</evidence>
<keyword evidence="6" id="KW-0472">Membrane</keyword>
<dbReference type="InterPro" id="IPR022885">
    <property type="entry name" value="NDH1_su_D/H"/>
</dbReference>
<dbReference type="OrthoDB" id="9801496at2"/>
<sequence length="450" mass="49539">MSSTTEAPDPYAATEAETSQGRVFTVTGQDWDSITQGIDDEHDNKVVVNMGPQHPSTHGVLRLILELEGETVTEARCGIGYLHTGIEKNMEYRSWVQGVTFCTRMDYLSPFYNEMTYCMGVERLLDIEADIPEKAQVMRVLLMELNRISSHLVAIATGGMEIGALTVMTIGFRERELVLDLFELITGLRMNHAFIRPGGVAQDMPAGGIDAIRDFVTLMKKRLPEYAALCNANPIFKARLQGVGHLDLAGCLALGITGPVLRSTGYPWDLRKTQPYSGYEDYEFDVPTRDSMDAYGRFRIRVDEMWESLKIVEQATNRLADLEGAPVMVGDKKIAWPSQLAIGSDGMGNSLDHIKHIMGESMEALIHHFKLVTEGFRVPAGQAYVPVESPRGELGAHVVSDGGTRPFRAHFRDPSFVNLQATSVMSEGGQVADVIVAIASIDPVMGGVDR</sequence>
<gene>
    <name evidence="6" type="primary">nuoD</name>
    <name evidence="9" type="ORF">EDD33_0342</name>
</gene>
<dbReference type="Pfam" id="PF00346">
    <property type="entry name" value="Complex1_49kDa"/>
    <property type="match status" value="1"/>
</dbReference>
<comment type="function">
    <text evidence="6">NDH-1 shuttles electrons from NADH, via FMN and iron-sulfur (Fe-S) centers, to quinones in the respiratory chain. The immediate electron acceptor for the enzyme in this species is believed to be a menaquinone. Couples the redox reaction to proton translocation (for every two electrons transferred, four hydrogen ions are translocated across the cytoplasmic membrane), and thus conserves the redox energy in a proton gradient.</text>
</comment>
<organism evidence="9 10">
    <name type="scientific">Nocardioides aurantiacus</name>
    <dbReference type="NCBI Taxonomy" id="86796"/>
    <lineage>
        <taxon>Bacteria</taxon>
        <taxon>Bacillati</taxon>
        <taxon>Actinomycetota</taxon>
        <taxon>Actinomycetes</taxon>
        <taxon>Propionibacteriales</taxon>
        <taxon>Nocardioidaceae</taxon>
        <taxon>Nocardioides</taxon>
    </lineage>
</organism>
<dbReference type="NCBIfam" id="TIGR01962">
    <property type="entry name" value="NuoD"/>
    <property type="match status" value="1"/>
</dbReference>
<name>A0A3N2CPS0_9ACTN</name>
<evidence type="ECO:0000256" key="3">
    <source>
        <dbReference type="ARBA" id="ARBA00022719"/>
    </source>
</evidence>
<dbReference type="RefSeq" id="WP_123388857.1">
    <property type="nucleotide sequence ID" value="NZ_RKHO01000001.1"/>
</dbReference>
<comment type="catalytic activity">
    <reaction evidence="6">
        <text>a quinone + NADH + 5 H(+)(in) = a quinol + NAD(+) + 4 H(+)(out)</text>
        <dbReference type="Rhea" id="RHEA:57888"/>
        <dbReference type="ChEBI" id="CHEBI:15378"/>
        <dbReference type="ChEBI" id="CHEBI:24646"/>
        <dbReference type="ChEBI" id="CHEBI:57540"/>
        <dbReference type="ChEBI" id="CHEBI:57945"/>
        <dbReference type="ChEBI" id="CHEBI:132124"/>
    </reaction>
</comment>
<dbReference type="AlphaFoldDB" id="A0A3N2CPS0"/>
<evidence type="ECO:0000313" key="9">
    <source>
        <dbReference type="EMBL" id="ROR89517.1"/>
    </source>
</evidence>
<dbReference type="InterPro" id="IPR014029">
    <property type="entry name" value="NADH_UbQ_OxRdtase_49kDa_CS"/>
</dbReference>
<comment type="caution">
    <text evidence="9">The sequence shown here is derived from an EMBL/GenBank/DDBJ whole genome shotgun (WGS) entry which is preliminary data.</text>
</comment>
<dbReference type="Proteomes" id="UP000281738">
    <property type="component" value="Unassembled WGS sequence"/>
</dbReference>
<dbReference type="InterPro" id="IPR001135">
    <property type="entry name" value="NADH_Q_OxRdtase_suD"/>
</dbReference>
<dbReference type="Gene3D" id="1.10.645.10">
    <property type="entry name" value="Cytochrome-c3 Hydrogenase, chain B"/>
    <property type="match status" value="1"/>
</dbReference>
<keyword evidence="2 6" id="KW-0813">Transport</keyword>
<dbReference type="NCBIfam" id="NF004739">
    <property type="entry name" value="PRK06075.1"/>
    <property type="match status" value="1"/>
</dbReference>
<reference evidence="9 10" key="1">
    <citation type="submission" date="2018-11" db="EMBL/GenBank/DDBJ databases">
        <title>Sequencing the genomes of 1000 actinobacteria strains.</title>
        <authorList>
            <person name="Klenk H.-P."/>
        </authorList>
    </citation>
    <scope>NUCLEOTIDE SEQUENCE [LARGE SCALE GENOMIC DNA]</scope>
    <source>
        <strain evidence="9 10">DSM 12652</strain>
    </source>
</reference>
<dbReference type="PANTHER" id="PTHR11993:SF10">
    <property type="entry name" value="NADH DEHYDROGENASE [UBIQUINONE] IRON-SULFUR PROTEIN 2, MITOCHONDRIAL"/>
    <property type="match status" value="1"/>
</dbReference>
<keyword evidence="6" id="KW-1003">Cell membrane</keyword>
<dbReference type="SUPFAM" id="SSF56762">
    <property type="entry name" value="HydB/Nqo4-like"/>
    <property type="match status" value="1"/>
</dbReference>
<dbReference type="EMBL" id="RKHO01000001">
    <property type="protein sequence ID" value="ROR89517.1"/>
    <property type="molecule type" value="Genomic_DNA"/>
</dbReference>
<accession>A0A3N2CPS0</accession>
<keyword evidence="4 6" id="KW-1278">Translocase</keyword>
<comment type="similarity">
    <text evidence="1 6 7">Belongs to the complex I 49 kDa subunit family.</text>
</comment>
<evidence type="ECO:0000256" key="7">
    <source>
        <dbReference type="RuleBase" id="RU003685"/>
    </source>
</evidence>
<dbReference type="PANTHER" id="PTHR11993">
    <property type="entry name" value="NADH-UBIQUINONE OXIDOREDUCTASE 49 KDA SUBUNIT"/>
    <property type="match status" value="1"/>
</dbReference>
<evidence type="ECO:0000259" key="8">
    <source>
        <dbReference type="Pfam" id="PF00346"/>
    </source>
</evidence>
<keyword evidence="5 6" id="KW-0520">NAD</keyword>
<comment type="subunit">
    <text evidence="6">NDH-1 is composed of 14 different subunits. Subunits NuoB, C, D, E, F, and G constitute the peripheral sector of the complex.</text>
</comment>
<dbReference type="GO" id="GO:0051287">
    <property type="term" value="F:NAD binding"/>
    <property type="evidence" value="ECO:0007669"/>
    <property type="project" value="InterPro"/>
</dbReference>
<evidence type="ECO:0000256" key="5">
    <source>
        <dbReference type="ARBA" id="ARBA00023027"/>
    </source>
</evidence>
<keyword evidence="10" id="KW-1185">Reference proteome</keyword>
<dbReference type="GO" id="GO:0048038">
    <property type="term" value="F:quinone binding"/>
    <property type="evidence" value="ECO:0007669"/>
    <property type="project" value="UniProtKB-KW"/>
</dbReference>
<dbReference type="GO" id="GO:0050136">
    <property type="term" value="F:NADH dehydrogenase (quinone) (non-electrogenic) activity"/>
    <property type="evidence" value="ECO:0007669"/>
    <property type="project" value="UniProtKB-UniRule"/>
</dbReference>
<feature type="domain" description="NADH-quinone oxidoreductase subunit D" evidence="8">
    <location>
        <begin position="162"/>
        <end position="450"/>
    </location>
</feature>
<protein>
    <recommendedName>
        <fullName evidence="6">NADH-quinone oxidoreductase subunit D</fullName>
        <ecNumber evidence="6">7.1.1.-</ecNumber>
    </recommendedName>
    <alternativeName>
        <fullName evidence="6">NADH dehydrogenase I subunit D</fullName>
    </alternativeName>
    <alternativeName>
        <fullName evidence="6">NDH-1 subunit D</fullName>
    </alternativeName>
</protein>
<evidence type="ECO:0000313" key="10">
    <source>
        <dbReference type="Proteomes" id="UP000281738"/>
    </source>
</evidence>